<keyword evidence="5 6" id="KW-0472">Membrane</keyword>
<name>A0A0J1FN49_9FIRM</name>
<dbReference type="PROSITE" id="PS50850">
    <property type="entry name" value="MFS"/>
    <property type="match status" value="1"/>
</dbReference>
<dbReference type="AlphaFoldDB" id="A0A0J1FN49"/>
<comment type="subcellular location">
    <subcellularLocation>
        <location evidence="1">Cell membrane</location>
        <topology evidence="1">Multi-pass membrane protein</topology>
    </subcellularLocation>
</comment>
<dbReference type="Proteomes" id="UP000036356">
    <property type="component" value="Unassembled WGS sequence"/>
</dbReference>
<dbReference type="PANTHER" id="PTHR43129">
    <property type="entry name" value="FOSMIDOMYCIN RESISTANCE PROTEIN"/>
    <property type="match status" value="1"/>
</dbReference>
<dbReference type="PATRIC" id="fig|476652.3.peg.3409"/>
<dbReference type="Pfam" id="PF07690">
    <property type="entry name" value="MFS_1"/>
    <property type="match status" value="1"/>
</dbReference>
<reference evidence="8 9" key="1">
    <citation type="submission" date="2015-06" db="EMBL/GenBank/DDBJ databases">
        <title>Draft genome of the moderately acidophilic sulfate reducer Candidatus Desulfosporosinus acididurans strain M1.</title>
        <authorList>
            <person name="Poehlein A."/>
            <person name="Petzsch P."/>
            <person name="Johnson B.D."/>
            <person name="Schloemann M."/>
            <person name="Daniel R."/>
            <person name="Muehling M."/>
        </authorList>
    </citation>
    <scope>NUCLEOTIDE SEQUENCE [LARGE SCALE GENOMIC DNA]</scope>
    <source>
        <strain evidence="8 9">M1</strain>
    </source>
</reference>
<feature type="domain" description="Major facilitator superfamily (MFS) profile" evidence="7">
    <location>
        <begin position="15"/>
        <end position="389"/>
    </location>
</feature>
<dbReference type="InterPro" id="IPR011701">
    <property type="entry name" value="MFS"/>
</dbReference>
<dbReference type="GO" id="GO:0005886">
    <property type="term" value="C:plasma membrane"/>
    <property type="evidence" value="ECO:0007669"/>
    <property type="project" value="UniProtKB-SubCell"/>
</dbReference>
<dbReference type="InterPro" id="IPR036259">
    <property type="entry name" value="MFS_trans_sf"/>
</dbReference>
<dbReference type="SUPFAM" id="SSF103473">
    <property type="entry name" value="MFS general substrate transporter"/>
    <property type="match status" value="1"/>
</dbReference>
<evidence type="ECO:0000313" key="8">
    <source>
        <dbReference type="EMBL" id="KLU64900.1"/>
    </source>
</evidence>
<keyword evidence="2" id="KW-0813">Transport</keyword>
<feature type="transmembrane region" description="Helical" evidence="6">
    <location>
        <begin position="141"/>
        <end position="164"/>
    </location>
</feature>
<evidence type="ECO:0000313" key="9">
    <source>
        <dbReference type="Proteomes" id="UP000036356"/>
    </source>
</evidence>
<organism evidence="8 9">
    <name type="scientific">Desulfosporosinus acididurans</name>
    <dbReference type="NCBI Taxonomy" id="476652"/>
    <lineage>
        <taxon>Bacteria</taxon>
        <taxon>Bacillati</taxon>
        <taxon>Bacillota</taxon>
        <taxon>Clostridia</taxon>
        <taxon>Eubacteriales</taxon>
        <taxon>Desulfitobacteriaceae</taxon>
        <taxon>Desulfosporosinus</taxon>
    </lineage>
</organism>
<evidence type="ECO:0000256" key="6">
    <source>
        <dbReference type="SAM" id="Phobius"/>
    </source>
</evidence>
<evidence type="ECO:0000256" key="5">
    <source>
        <dbReference type="ARBA" id="ARBA00023136"/>
    </source>
</evidence>
<proteinExistence type="predicted"/>
<feature type="transmembrane region" description="Helical" evidence="6">
    <location>
        <begin position="170"/>
        <end position="188"/>
    </location>
</feature>
<feature type="transmembrane region" description="Helical" evidence="6">
    <location>
        <begin position="250"/>
        <end position="270"/>
    </location>
</feature>
<dbReference type="CDD" id="cd17478">
    <property type="entry name" value="MFS_FsR"/>
    <property type="match status" value="1"/>
</dbReference>
<dbReference type="InterPro" id="IPR020846">
    <property type="entry name" value="MFS_dom"/>
</dbReference>
<keyword evidence="4 6" id="KW-1133">Transmembrane helix</keyword>
<sequence>MEEKRSVTSSHSIGRTLVFTVSHMINDTYPNLYPVLLPALMAQLSFNTAAAGLISTVSALSAQLLQPLMGYWADRSGGRKFVVGGLALGSTLAAFAFGWAPSYVMLLILLLISGLGNAAFHPHASALVSDITGKRKGFGMSLFMIGGNFGRAIAPFLASTAFLLGGRRGLFFVAVPGLLMALVMFWAMSPPPAPKPRQGKVLTPEFKLGLHKAGSLLVVVALRNMTSLTTLTLVPILWHSLGYKLTDTATLLSLLFMAGSFGNVAGGALSDIIGPKPVLIASALLSCLWLLLFLNVHTLFLSFVLVALLGASLYSTSSVVMVFGQALFPENKGMASGLTLGIGNTLGTFGVALMGLIADHYSATIGLYVSAFAVLLSIPFVIRLKTNFNAE</sequence>
<feature type="transmembrane region" description="Helical" evidence="6">
    <location>
        <begin position="81"/>
        <end position="97"/>
    </location>
</feature>
<accession>A0A0J1FN49</accession>
<comment type="caution">
    <text evidence="8">The sequence shown here is derived from an EMBL/GenBank/DDBJ whole genome shotgun (WGS) entry which is preliminary data.</text>
</comment>
<keyword evidence="3 6" id="KW-0812">Transmembrane</keyword>
<evidence type="ECO:0000256" key="1">
    <source>
        <dbReference type="ARBA" id="ARBA00004651"/>
    </source>
</evidence>
<dbReference type="EMBL" id="LDZY01000011">
    <property type="protein sequence ID" value="KLU64900.1"/>
    <property type="molecule type" value="Genomic_DNA"/>
</dbReference>
<keyword evidence="9" id="KW-1185">Reference proteome</keyword>
<dbReference type="RefSeq" id="WP_047811031.1">
    <property type="nucleotide sequence ID" value="NZ_LDZY01000011.1"/>
</dbReference>
<protein>
    <submittedName>
        <fullName evidence="8">Fosmidomycin resistance protein</fullName>
    </submittedName>
</protein>
<dbReference type="GO" id="GO:0022857">
    <property type="term" value="F:transmembrane transporter activity"/>
    <property type="evidence" value="ECO:0007669"/>
    <property type="project" value="InterPro"/>
</dbReference>
<feature type="transmembrane region" description="Helical" evidence="6">
    <location>
        <begin position="335"/>
        <end position="357"/>
    </location>
</feature>
<feature type="transmembrane region" description="Helical" evidence="6">
    <location>
        <begin position="35"/>
        <end position="60"/>
    </location>
</feature>
<feature type="transmembrane region" description="Helical" evidence="6">
    <location>
        <begin position="103"/>
        <end position="120"/>
    </location>
</feature>
<feature type="transmembrane region" description="Helical" evidence="6">
    <location>
        <begin position="300"/>
        <end position="323"/>
    </location>
</feature>
<feature type="transmembrane region" description="Helical" evidence="6">
    <location>
        <begin position="216"/>
        <end position="238"/>
    </location>
</feature>
<dbReference type="PANTHER" id="PTHR43129:SF1">
    <property type="entry name" value="FOSMIDOMYCIN RESISTANCE PROTEIN"/>
    <property type="match status" value="1"/>
</dbReference>
<dbReference type="STRING" id="476652.DEAC_c32280"/>
<evidence type="ECO:0000256" key="4">
    <source>
        <dbReference type="ARBA" id="ARBA00022989"/>
    </source>
</evidence>
<evidence type="ECO:0000256" key="2">
    <source>
        <dbReference type="ARBA" id="ARBA00022448"/>
    </source>
</evidence>
<dbReference type="Gene3D" id="1.20.1250.20">
    <property type="entry name" value="MFS general substrate transporter like domains"/>
    <property type="match status" value="2"/>
</dbReference>
<evidence type="ECO:0000259" key="7">
    <source>
        <dbReference type="PROSITE" id="PS50850"/>
    </source>
</evidence>
<feature type="transmembrane region" description="Helical" evidence="6">
    <location>
        <begin position="277"/>
        <end position="294"/>
    </location>
</feature>
<gene>
    <name evidence="8" type="primary">fsr</name>
    <name evidence="8" type="ORF">DEAC_c32280</name>
</gene>
<evidence type="ECO:0000256" key="3">
    <source>
        <dbReference type="ARBA" id="ARBA00022692"/>
    </source>
</evidence>
<feature type="transmembrane region" description="Helical" evidence="6">
    <location>
        <begin position="363"/>
        <end position="382"/>
    </location>
</feature>